<organism evidence="1">
    <name type="scientific">uncultured Caudovirales phage</name>
    <dbReference type="NCBI Taxonomy" id="2100421"/>
    <lineage>
        <taxon>Viruses</taxon>
        <taxon>Duplodnaviria</taxon>
        <taxon>Heunggongvirae</taxon>
        <taxon>Uroviricota</taxon>
        <taxon>Caudoviricetes</taxon>
        <taxon>Peduoviridae</taxon>
        <taxon>Maltschvirus</taxon>
        <taxon>Maltschvirus maltsch</taxon>
    </lineage>
</organism>
<dbReference type="EMBL" id="LR797338">
    <property type="protein sequence ID" value="CAB4203872.1"/>
    <property type="molecule type" value="Genomic_DNA"/>
</dbReference>
<evidence type="ECO:0000313" key="1">
    <source>
        <dbReference type="EMBL" id="CAB4203872.1"/>
    </source>
</evidence>
<name>A0A6J5S5U4_9CAUD</name>
<reference evidence="1" key="1">
    <citation type="submission" date="2020-05" db="EMBL/GenBank/DDBJ databases">
        <authorList>
            <person name="Chiriac C."/>
            <person name="Salcher M."/>
            <person name="Ghai R."/>
            <person name="Kavagutti S V."/>
        </authorList>
    </citation>
    <scope>NUCLEOTIDE SEQUENCE</scope>
</reference>
<gene>
    <name evidence="1" type="ORF">UFOVP1393_5</name>
</gene>
<sequence length="210" mass="24443">MKIPKRYEDLTVIQFQQLEDLKTNTSLDNLDKAVLRLSILSGKSVKEIEDLSPTKVYDVLMDAIFLTVPVTQMVTPENITLGGIKFRYIKEIHEYNIAQEKDWKEIIKNNDNNYFKCLPELMAICHQEFENDKWVYNSDNHQRNVEIFKQSKLSESLGAVFFYSKIFKRYTEILADCLAQATQTIQEANQMMSEDLEFQTFLKGGDGNTM</sequence>
<accession>A0A6J5S5U4</accession>
<proteinExistence type="predicted"/>
<protein>
    <submittedName>
        <fullName evidence="1">Uncharacterized protein</fullName>
    </submittedName>
</protein>